<dbReference type="Proteomes" id="UP000236950">
    <property type="component" value="Unassembled WGS sequence"/>
</dbReference>
<name>A0A2S5EBZ3_9BACT</name>
<reference evidence="2 3" key="1">
    <citation type="submission" date="2014-01" db="EMBL/GenBank/DDBJ databases">
        <title>Comparative genomics of Petrotoga.</title>
        <authorList>
            <person name="Chow K."/>
            <person name="Charchuk R."/>
            <person name="Nesbo C.L."/>
        </authorList>
    </citation>
    <scope>NUCLEOTIDE SEQUENCE [LARGE SCALE GENOMIC DNA]</scope>
    <source>
        <strain evidence="2 3">DSM 16923</strain>
    </source>
</reference>
<dbReference type="AlphaFoldDB" id="A0A2S5EBZ3"/>
<dbReference type="RefSeq" id="WP_103899096.1">
    <property type="nucleotide sequence ID" value="NZ_JALY01000235.1"/>
</dbReference>
<evidence type="ECO:0000313" key="2">
    <source>
        <dbReference type="EMBL" id="POZ90654.1"/>
    </source>
</evidence>
<feature type="region of interest" description="Disordered" evidence="1">
    <location>
        <begin position="158"/>
        <end position="177"/>
    </location>
</feature>
<comment type="caution">
    <text evidence="2">The sequence shown here is derived from an EMBL/GenBank/DDBJ whole genome shotgun (WGS) entry which is preliminary data.</text>
</comment>
<accession>A0A2S5EBZ3</accession>
<protein>
    <submittedName>
        <fullName evidence="2">Uncharacterized protein</fullName>
    </submittedName>
</protein>
<organism evidence="2 3">
    <name type="scientific">Petrotoga halophila DSM 16923</name>
    <dbReference type="NCBI Taxonomy" id="1122953"/>
    <lineage>
        <taxon>Bacteria</taxon>
        <taxon>Thermotogati</taxon>
        <taxon>Thermotogota</taxon>
        <taxon>Thermotogae</taxon>
        <taxon>Petrotogales</taxon>
        <taxon>Petrotogaceae</taxon>
        <taxon>Petrotoga</taxon>
    </lineage>
</organism>
<keyword evidence="3" id="KW-1185">Reference proteome</keyword>
<dbReference type="EMBL" id="JALY01000235">
    <property type="protein sequence ID" value="POZ90654.1"/>
    <property type="molecule type" value="Genomic_DNA"/>
</dbReference>
<evidence type="ECO:0000256" key="1">
    <source>
        <dbReference type="SAM" id="MobiDB-lite"/>
    </source>
</evidence>
<gene>
    <name evidence="2" type="ORF">AA81_11295</name>
</gene>
<sequence>MAIQYKNLDEQTRKFMLKEMEKDVKEGTLYISPRLNSTGQSEWAKLLEDAIAGYNDDWLATQLNEQQCMKSDEERKLRSGEIKKAKVPVNAPETLAEGEFNRFYARGICVRAIAEGISEVIVYRGKQVQRPRQESQAMIGRRIDPQALLEDLRKSQGVEPALGIPPGPNSGLTISLP</sequence>
<evidence type="ECO:0000313" key="3">
    <source>
        <dbReference type="Proteomes" id="UP000236950"/>
    </source>
</evidence>
<proteinExistence type="predicted"/>